<evidence type="ECO:0000256" key="4">
    <source>
        <dbReference type="ARBA" id="ARBA00036974"/>
    </source>
</evidence>
<reference evidence="8 9" key="1">
    <citation type="submission" date="2019-12" db="EMBL/GenBank/DDBJ databases">
        <authorList>
            <person name="Alioto T."/>
            <person name="Alioto T."/>
            <person name="Gomez Garrido J."/>
        </authorList>
    </citation>
    <scope>NUCLEOTIDE SEQUENCE [LARGE SCALE GENOMIC DNA]</scope>
</reference>
<dbReference type="InterPro" id="IPR029760">
    <property type="entry name" value="GPX_CS"/>
</dbReference>
<gene>
    <name evidence="8" type="ORF">OLEA9_A024348</name>
</gene>
<dbReference type="PROSITE" id="PS00763">
    <property type="entry name" value="GLUTATHIONE_PEROXID_2"/>
    <property type="match status" value="1"/>
</dbReference>
<dbReference type="PROSITE" id="PS51352">
    <property type="entry name" value="THIOREDOXIN_2"/>
    <property type="match status" value="1"/>
</dbReference>
<keyword evidence="3 6" id="KW-0560">Oxidoreductase</keyword>
<dbReference type="CDD" id="cd00340">
    <property type="entry name" value="GSH_Peroxidase"/>
    <property type="match status" value="1"/>
</dbReference>
<dbReference type="GO" id="GO:0005829">
    <property type="term" value="C:cytosol"/>
    <property type="evidence" value="ECO:0007669"/>
    <property type="project" value="TreeGrafter"/>
</dbReference>
<dbReference type="OrthoDB" id="446890at2759"/>
<comment type="catalytic activity">
    <reaction evidence="4">
        <text>a hydroperoxy polyunsaturated fatty acid + 2 glutathione = a hydroxy polyunsaturated fatty acid + glutathione disulfide + H2O</text>
        <dbReference type="Rhea" id="RHEA:19057"/>
        <dbReference type="ChEBI" id="CHEBI:15377"/>
        <dbReference type="ChEBI" id="CHEBI:57925"/>
        <dbReference type="ChEBI" id="CHEBI:58297"/>
        <dbReference type="ChEBI" id="CHEBI:131871"/>
        <dbReference type="ChEBI" id="CHEBI:134019"/>
        <dbReference type="EC" id="1.11.1.12"/>
    </reaction>
</comment>
<evidence type="ECO:0000256" key="2">
    <source>
        <dbReference type="ARBA" id="ARBA00022559"/>
    </source>
</evidence>
<evidence type="ECO:0000259" key="7">
    <source>
        <dbReference type="PROSITE" id="PS51352"/>
    </source>
</evidence>
<evidence type="ECO:0000313" key="9">
    <source>
        <dbReference type="Proteomes" id="UP000594638"/>
    </source>
</evidence>
<dbReference type="Gramene" id="OE9A024348T2">
    <property type="protein sequence ID" value="OE9A024348C2"/>
    <property type="gene ID" value="OE9A024348"/>
</dbReference>
<dbReference type="InterPro" id="IPR029759">
    <property type="entry name" value="GPX_AS"/>
</dbReference>
<dbReference type="Proteomes" id="UP000594638">
    <property type="component" value="Unassembled WGS sequence"/>
</dbReference>
<dbReference type="GO" id="GO:0006979">
    <property type="term" value="P:response to oxidative stress"/>
    <property type="evidence" value="ECO:0007669"/>
    <property type="project" value="InterPro"/>
</dbReference>
<comment type="similarity">
    <text evidence="1 6">Belongs to the glutathione peroxidase family.</text>
</comment>
<dbReference type="PROSITE" id="PS00460">
    <property type="entry name" value="GLUTATHIONE_PEROXID_1"/>
    <property type="match status" value="1"/>
</dbReference>
<comment type="caution">
    <text evidence="8">The sequence shown here is derived from an EMBL/GenBank/DDBJ whole genome shotgun (WGS) entry which is preliminary data.</text>
</comment>
<dbReference type="AlphaFoldDB" id="A0A8S0TC85"/>
<evidence type="ECO:0000256" key="3">
    <source>
        <dbReference type="ARBA" id="ARBA00023002"/>
    </source>
</evidence>
<comment type="function">
    <text evidence="5">Protects cells and enzymes from oxidative damage, by catalyzing the reduction of hydrogen peroxide, lipid peroxides and organic hydroperoxide, by glutathione.</text>
</comment>
<accession>A0A8S0TC85</accession>
<keyword evidence="9" id="KW-1185">Reference proteome</keyword>
<dbReference type="FunFam" id="3.40.30.10:FF:000025">
    <property type="entry name" value="Glutathione peroxidase"/>
    <property type="match status" value="1"/>
</dbReference>
<feature type="domain" description="Thioredoxin" evidence="7">
    <location>
        <begin position="77"/>
        <end position="239"/>
    </location>
</feature>
<evidence type="ECO:0000256" key="1">
    <source>
        <dbReference type="ARBA" id="ARBA00006926"/>
    </source>
</evidence>
<evidence type="ECO:0000256" key="6">
    <source>
        <dbReference type="RuleBase" id="RU000499"/>
    </source>
</evidence>
<evidence type="ECO:0000256" key="5">
    <source>
        <dbReference type="ARBA" id="ARBA00037287"/>
    </source>
</evidence>
<protein>
    <recommendedName>
        <fullName evidence="6">Glutathione peroxidase</fullName>
    </recommendedName>
</protein>
<dbReference type="InterPro" id="IPR036249">
    <property type="entry name" value="Thioredoxin-like_sf"/>
</dbReference>
<organism evidence="8 9">
    <name type="scientific">Olea europaea subsp. europaea</name>
    <dbReference type="NCBI Taxonomy" id="158383"/>
    <lineage>
        <taxon>Eukaryota</taxon>
        <taxon>Viridiplantae</taxon>
        <taxon>Streptophyta</taxon>
        <taxon>Embryophyta</taxon>
        <taxon>Tracheophyta</taxon>
        <taxon>Spermatophyta</taxon>
        <taxon>Magnoliopsida</taxon>
        <taxon>eudicotyledons</taxon>
        <taxon>Gunneridae</taxon>
        <taxon>Pentapetalae</taxon>
        <taxon>asterids</taxon>
        <taxon>lamiids</taxon>
        <taxon>Lamiales</taxon>
        <taxon>Oleaceae</taxon>
        <taxon>Oleeae</taxon>
        <taxon>Olea</taxon>
    </lineage>
</organism>
<dbReference type="GO" id="GO:0047066">
    <property type="term" value="F:phospholipid-hydroperoxide glutathione peroxidase activity"/>
    <property type="evidence" value="ECO:0007669"/>
    <property type="project" value="UniProtKB-EC"/>
</dbReference>
<dbReference type="PRINTS" id="PR01011">
    <property type="entry name" value="GLUTPROXDASE"/>
</dbReference>
<dbReference type="SUPFAM" id="SSF52833">
    <property type="entry name" value="Thioredoxin-like"/>
    <property type="match status" value="1"/>
</dbReference>
<keyword evidence="2 6" id="KW-0575">Peroxidase</keyword>
<dbReference type="Pfam" id="PF00255">
    <property type="entry name" value="GSHPx"/>
    <property type="match status" value="1"/>
</dbReference>
<dbReference type="PANTHER" id="PTHR11592:SF118">
    <property type="entry name" value="PHOSPHOLIPID HYDROPEROXIDE GLUTATHIONE PEROXIDASE 6, MITOCHONDRIAL-RELATED"/>
    <property type="match status" value="1"/>
</dbReference>
<dbReference type="EMBL" id="CACTIH010005887">
    <property type="protein sequence ID" value="CAA3002867.1"/>
    <property type="molecule type" value="Genomic_DNA"/>
</dbReference>
<dbReference type="PANTHER" id="PTHR11592">
    <property type="entry name" value="GLUTATHIONE PEROXIDASE"/>
    <property type="match status" value="1"/>
</dbReference>
<proteinExistence type="inferred from homology"/>
<evidence type="ECO:0000313" key="8">
    <source>
        <dbReference type="EMBL" id="CAA3002867.1"/>
    </source>
</evidence>
<dbReference type="InterPro" id="IPR000889">
    <property type="entry name" value="Glutathione_peroxidase"/>
</dbReference>
<name>A0A8S0TC85_OLEEU</name>
<dbReference type="InterPro" id="IPR013766">
    <property type="entry name" value="Thioredoxin_domain"/>
</dbReference>
<dbReference type="PROSITE" id="PS51355">
    <property type="entry name" value="GLUTATHIONE_PEROXID_3"/>
    <property type="match status" value="1"/>
</dbReference>
<dbReference type="Gene3D" id="3.40.30.10">
    <property type="entry name" value="Glutaredoxin"/>
    <property type="match status" value="1"/>
</dbReference>
<sequence>MLRSLTCSLINAKLIKPKQFSSILKRIHFSSLDIRSISLPFQITETRYLNYSAFVGINSSRSGFSSLRLVRKMASQSAKPQSVHEFTVKDAKGNDVNLGMYKGKILLIVNVASQCGLANSNYTELTDLYQKYKDQGLEILAFPCNQFGSQEPGTNEEIQQFACTRFKAEYPIFDKVDVNGSNSAPIYNFLKSSKGSLFGDNIKWNFAKFLIDKEGHVVDRYAPTKSPFSMEKDIKKLFEKA</sequence>